<feature type="domain" description="CS" evidence="3">
    <location>
        <begin position="320"/>
        <end position="409"/>
    </location>
</feature>
<reference evidence="4" key="1">
    <citation type="submission" date="2014-09" db="EMBL/GenBank/DDBJ databases">
        <title>Genome sequence of the luminous mushroom Mycena chlorophos for searching fungal bioluminescence genes.</title>
        <authorList>
            <person name="Tanaka Y."/>
            <person name="Kasuga D."/>
            <person name="Oba Y."/>
            <person name="Hase S."/>
            <person name="Sato K."/>
            <person name="Oba Y."/>
            <person name="Sakakibara Y."/>
        </authorList>
    </citation>
    <scope>NUCLEOTIDE SEQUENCE</scope>
</reference>
<dbReference type="SUPFAM" id="SSF49764">
    <property type="entry name" value="HSP20-like chaperones"/>
    <property type="match status" value="1"/>
</dbReference>
<dbReference type="InterPro" id="IPR048696">
    <property type="entry name" value="SHQ1-like_CS"/>
</dbReference>
<sequence length="949" mass="107050">MKLPLTKLIADHWRDPGPVLRADLSGKTVMLIGANTGLGFEACKYFASMKPARLIMACRSESKGKAAIAELAAETGYNDAELWIVDLLRFESVVAFADKWEADGGRLDVLVLNAGLSRMVYEPAQDGWEASVFVNNVATPHLALRLLPSMVRTAEQHSVRPRLVVVASDVHYWVALDKRAVASKAGILHTLADEKFCKSSGGMKKRYFVTKLLNVFFVRALAEHLKSAPVTVVAMNPGYCYSNLRDKLPLIPRLFDRLNEVLLALPTAVGGQHIVWASLAGDDQVKSGEYSSMSLVREPSDYVPSEEGIEVQGRVWDELIKVLETADGQTHDSVVIRIYCPSIRAADVEIHIDDTLFSIHINPYFLRLNFPHPVVEDDDRTEAKYDAGEGWLTVTLAKQVPGQEFADLDLLGKLLAPRPSVAKPPEIEVIGSQDAEDELVAQTEALSLSSEQQEIMLAAENDWLLPQTAPDDNPSISLALSMPYGFLNRHSGYFAHVGHTENEINELGADAERSTPRERRQKRFKRENDKFDDEYYMADYAENDYIEELLHWNNPHTDAGDVPLEFTEEEKLSLLNLPRREYLTSPQDSRNLYLTLLTVLFSYAYDARTTEGEPTPESAWTICALTPAFAALDPAPYSSPATAGDDITTDELVATCVQSYRRALAYPLHRSFVLADTCRSDTARLLVLGKRAIVRVLLAVKEILAHHEVYYVYNKIWVEDFCVWVQSDASEDILKSIGTRLLQPEFRIPKDAIGWDLEDLEECAQMGDERELDSDDESEDDAEESVRNASDTKHEKNQPTLNVLPWHAHCWDEEAGIAPCGERAAWRFADALVLRERQNRGFRFAFSSIRHLCMRRRLVARVNFPTLTTRDRFGYSRWWGQSKRRGPTLHTIPRSSTRLRARARRLPLFIALLRFPEMQESSRNGRPPVFLGPGRTPLRNHSRLQVHDE</sequence>
<dbReference type="PANTHER" id="PTHR12967">
    <property type="entry name" value="PROTEIN SHQ1 HOMOLOG"/>
    <property type="match status" value="1"/>
</dbReference>
<evidence type="ECO:0000256" key="2">
    <source>
        <dbReference type="SAM" id="MobiDB-lite"/>
    </source>
</evidence>
<dbReference type="InterPro" id="IPR007052">
    <property type="entry name" value="CS_dom"/>
</dbReference>
<dbReference type="InterPro" id="IPR039742">
    <property type="entry name" value="Shq1"/>
</dbReference>
<gene>
    <name evidence="4" type="ORF">MCHLO_16217</name>
</gene>
<evidence type="ECO:0000313" key="5">
    <source>
        <dbReference type="Proteomes" id="UP000815677"/>
    </source>
</evidence>
<dbReference type="SUPFAM" id="SSF51735">
    <property type="entry name" value="NAD(P)-binding Rossmann-fold domains"/>
    <property type="match status" value="1"/>
</dbReference>
<dbReference type="Gene3D" id="3.40.50.720">
    <property type="entry name" value="NAD(P)-binding Rossmann-like Domain"/>
    <property type="match status" value="1"/>
</dbReference>
<evidence type="ECO:0000313" key="4">
    <source>
        <dbReference type="EMBL" id="GAT60008.1"/>
    </source>
</evidence>
<comment type="similarity">
    <text evidence="1">Belongs to the SHQ1 family.</text>
</comment>
<dbReference type="CDD" id="cd06463">
    <property type="entry name" value="p23_like"/>
    <property type="match status" value="1"/>
</dbReference>
<feature type="region of interest" description="Disordered" evidence="2">
    <location>
        <begin position="506"/>
        <end position="525"/>
    </location>
</feature>
<evidence type="ECO:0000256" key="1">
    <source>
        <dbReference type="ARBA" id="ARBA00005607"/>
    </source>
</evidence>
<proteinExistence type="inferred from homology"/>
<dbReference type="Gene3D" id="2.60.40.790">
    <property type="match status" value="1"/>
</dbReference>
<organism evidence="4 5">
    <name type="scientific">Mycena chlorophos</name>
    <name type="common">Agaric fungus</name>
    <name type="synonym">Agaricus chlorophos</name>
    <dbReference type="NCBI Taxonomy" id="658473"/>
    <lineage>
        <taxon>Eukaryota</taxon>
        <taxon>Fungi</taxon>
        <taxon>Dikarya</taxon>
        <taxon>Basidiomycota</taxon>
        <taxon>Agaricomycotina</taxon>
        <taxon>Agaricomycetes</taxon>
        <taxon>Agaricomycetidae</taxon>
        <taxon>Agaricales</taxon>
        <taxon>Marasmiineae</taxon>
        <taxon>Mycenaceae</taxon>
        <taxon>Mycena</taxon>
    </lineage>
</organism>
<dbReference type="InterPro" id="IPR036291">
    <property type="entry name" value="NAD(P)-bd_dom_sf"/>
</dbReference>
<dbReference type="Pfam" id="PF00106">
    <property type="entry name" value="adh_short"/>
    <property type="match status" value="1"/>
</dbReference>
<feature type="compositionally biased region" description="Acidic residues" evidence="2">
    <location>
        <begin position="770"/>
        <end position="783"/>
    </location>
</feature>
<dbReference type="InterPro" id="IPR007009">
    <property type="entry name" value="Shq1_C"/>
</dbReference>
<feature type="compositionally biased region" description="Basic and acidic residues" evidence="2">
    <location>
        <begin position="784"/>
        <end position="797"/>
    </location>
</feature>
<dbReference type="Proteomes" id="UP000815677">
    <property type="component" value="Unassembled WGS sequence"/>
</dbReference>
<dbReference type="InterPro" id="IPR002347">
    <property type="entry name" value="SDR_fam"/>
</dbReference>
<dbReference type="Pfam" id="PF21413">
    <property type="entry name" value="SHQ1-like_CS"/>
    <property type="match status" value="1"/>
</dbReference>
<keyword evidence="5" id="KW-1185">Reference proteome</keyword>
<feature type="region of interest" description="Disordered" evidence="2">
    <location>
        <begin position="920"/>
        <end position="949"/>
    </location>
</feature>
<dbReference type="Pfam" id="PF04925">
    <property type="entry name" value="SHQ1"/>
    <property type="match status" value="1"/>
</dbReference>
<feature type="compositionally biased region" description="Basic residues" evidence="2">
    <location>
        <begin position="938"/>
        <end position="949"/>
    </location>
</feature>
<dbReference type="PANTHER" id="PTHR12967:SF0">
    <property type="entry name" value="PROTEIN SHQ1 HOMOLOG"/>
    <property type="match status" value="1"/>
</dbReference>
<dbReference type="PROSITE" id="PS51203">
    <property type="entry name" value="CS"/>
    <property type="match status" value="1"/>
</dbReference>
<name>A0ABQ0M9W1_MYCCL</name>
<feature type="region of interest" description="Disordered" evidence="2">
    <location>
        <begin position="768"/>
        <end position="798"/>
    </location>
</feature>
<dbReference type="InterPro" id="IPR008978">
    <property type="entry name" value="HSP20-like_chaperone"/>
</dbReference>
<accession>A0ABQ0M9W1</accession>
<dbReference type="EMBL" id="DF849927">
    <property type="protein sequence ID" value="GAT60008.1"/>
    <property type="molecule type" value="Genomic_DNA"/>
</dbReference>
<evidence type="ECO:0000259" key="3">
    <source>
        <dbReference type="PROSITE" id="PS51203"/>
    </source>
</evidence>
<protein>
    <recommendedName>
        <fullName evidence="3">CS domain-containing protein</fullName>
    </recommendedName>
</protein>
<dbReference type="PRINTS" id="PR00081">
    <property type="entry name" value="GDHRDH"/>
</dbReference>